<keyword evidence="8 14" id="KW-0418">Kinase</keyword>
<dbReference type="NCBIfam" id="NF004978">
    <property type="entry name" value="PRK06354.1"/>
    <property type="match status" value="1"/>
</dbReference>
<evidence type="ECO:0000256" key="12">
    <source>
        <dbReference type="ARBA" id="ARBA00023317"/>
    </source>
</evidence>
<protein>
    <recommendedName>
        <fullName evidence="4 13">Pyruvate kinase</fullName>
        <ecNumber evidence="4 13">2.7.1.40</ecNumber>
    </recommendedName>
</protein>
<dbReference type="EC" id="2.7.1.40" evidence="4 13"/>
<dbReference type="InterPro" id="IPR036918">
    <property type="entry name" value="Pyrv_Knase_C_sf"/>
</dbReference>
<dbReference type="InterPro" id="IPR018209">
    <property type="entry name" value="Pyrv_Knase_AS"/>
</dbReference>
<evidence type="ECO:0000256" key="3">
    <source>
        <dbReference type="ARBA" id="ARBA00008663"/>
    </source>
</evidence>
<keyword evidence="9" id="KW-0067">ATP-binding</keyword>
<organism evidence="17 18">
    <name type="scientific">Candidatus Segetimicrobium genomatis</name>
    <dbReference type="NCBI Taxonomy" id="2569760"/>
    <lineage>
        <taxon>Bacteria</taxon>
        <taxon>Bacillati</taxon>
        <taxon>Candidatus Sysuimicrobiota</taxon>
        <taxon>Candidatus Sysuimicrobiia</taxon>
        <taxon>Candidatus Sysuimicrobiales</taxon>
        <taxon>Candidatus Segetimicrobiaceae</taxon>
        <taxon>Candidatus Segetimicrobium</taxon>
    </lineage>
</organism>
<evidence type="ECO:0000259" key="15">
    <source>
        <dbReference type="Pfam" id="PF00224"/>
    </source>
</evidence>
<sequence length="488" mass="52792">MPESDAARARPLAPRRTKIVATIGPASASERVLRQLLAAGMDVARLNFSHGTRAQHGDTIRLLRKLAGETGASLGILQALQGPKIRIGRLAAPIRLLEGAEVVLTTRRVLGGDGRIPIPFPGLPRMARPGGRILLRDGSVELQVIERRAREIRCRVVRGGVVGEHQGVNLPGARLRTHSLTAKDAADLRFGLRCGVDYVALSFVCSAGDLRHARRTVRRLGGRVPIVAKLEKAEAIAHLDDIIAEADGVMVARGDLGVELPPEQVPLIQKRIIRLANDKGVPVITATQMLESMVRQERPTRAETSDVANAILDGTDAVMLSEETAIGRYPVETVQMMARIARAVESGTRPPMERRHMNLGRRGFAYAIAAAARTLVADLRLDLIVALTTTGRTARILSQLRPPALVLACTEDEGLARRLALYWGVRPFVTRFRPHTEAMIQVLDRELIRRGLARPGAAVAIVGSVPIVARGQTNFVQLHRLGHAGAAG</sequence>
<dbReference type="GO" id="GO:0000287">
    <property type="term" value="F:magnesium ion binding"/>
    <property type="evidence" value="ECO:0007669"/>
    <property type="project" value="UniProtKB-UniRule"/>
</dbReference>
<feature type="domain" description="Pyruvate kinase C-terminal" evidence="16">
    <location>
        <begin position="367"/>
        <end position="479"/>
    </location>
</feature>
<evidence type="ECO:0000256" key="14">
    <source>
        <dbReference type="RuleBase" id="RU000504"/>
    </source>
</evidence>
<dbReference type="PROSITE" id="PS00110">
    <property type="entry name" value="PYRUVATE_KINASE"/>
    <property type="match status" value="1"/>
</dbReference>
<dbReference type="Gene3D" id="3.40.1380.20">
    <property type="entry name" value="Pyruvate kinase, C-terminal domain"/>
    <property type="match status" value="1"/>
</dbReference>
<dbReference type="InterPro" id="IPR015813">
    <property type="entry name" value="Pyrv/PenolPyrv_kinase-like_dom"/>
</dbReference>
<dbReference type="SUPFAM" id="SSF50800">
    <property type="entry name" value="PK beta-barrel domain-like"/>
    <property type="match status" value="1"/>
</dbReference>
<keyword evidence="10 14" id="KW-0460">Magnesium</keyword>
<dbReference type="InterPro" id="IPR040442">
    <property type="entry name" value="Pyrv_kinase-like_dom_sf"/>
</dbReference>
<dbReference type="FunFam" id="2.40.33.10:FF:000001">
    <property type="entry name" value="Pyruvate kinase"/>
    <property type="match status" value="1"/>
</dbReference>
<dbReference type="InterPro" id="IPR001697">
    <property type="entry name" value="Pyr_Knase"/>
</dbReference>
<comment type="pathway">
    <text evidence="2 14">Carbohydrate degradation; glycolysis; pyruvate from D-glyceraldehyde 3-phosphate: step 5/5.</text>
</comment>
<dbReference type="Pfam" id="PF00224">
    <property type="entry name" value="PK"/>
    <property type="match status" value="1"/>
</dbReference>
<evidence type="ECO:0000256" key="1">
    <source>
        <dbReference type="ARBA" id="ARBA00001958"/>
    </source>
</evidence>
<comment type="caution">
    <text evidence="17">The sequence shown here is derived from an EMBL/GenBank/DDBJ whole genome shotgun (WGS) entry which is preliminary data.</text>
</comment>
<keyword evidence="7" id="KW-0547">Nucleotide-binding</keyword>
<evidence type="ECO:0000256" key="5">
    <source>
        <dbReference type="ARBA" id="ARBA00022679"/>
    </source>
</evidence>
<dbReference type="PRINTS" id="PR01050">
    <property type="entry name" value="PYRUVTKNASE"/>
</dbReference>
<evidence type="ECO:0000313" key="18">
    <source>
        <dbReference type="Proteomes" id="UP000320393"/>
    </source>
</evidence>
<proteinExistence type="inferred from homology"/>
<dbReference type="Pfam" id="PF02887">
    <property type="entry name" value="PK_C"/>
    <property type="match status" value="1"/>
</dbReference>
<evidence type="ECO:0000256" key="13">
    <source>
        <dbReference type="NCBIfam" id="TIGR01064"/>
    </source>
</evidence>
<feature type="domain" description="Pyruvate kinase barrel" evidence="15">
    <location>
        <begin position="15"/>
        <end position="334"/>
    </location>
</feature>
<dbReference type="GO" id="GO:0016301">
    <property type="term" value="F:kinase activity"/>
    <property type="evidence" value="ECO:0007669"/>
    <property type="project" value="UniProtKB-KW"/>
</dbReference>
<dbReference type="Gene3D" id="2.40.33.10">
    <property type="entry name" value="PK beta-barrel domain-like"/>
    <property type="match status" value="1"/>
</dbReference>
<dbReference type="GO" id="GO:0004743">
    <property type="term" value="F:pyruvate kinase activity"/>
    <property type="evidence" value="ECO:0007669"/>
    <property type="project" value="UniProtKB-UniRule"/>
</dbReference>
<keyword evidence="6" id="KW-0479">Metal-binding</keyword>
<dbReference type="InterPro" id="IPR011037">
    <property type="entry name" value="Pyrv_Knase-like_insert_dom_sf"/>
</dbReference>
<dbReference type="NCBIfam" id="NF004491">
    <property type="entry name" value="PRK05826.1"/>
    <property type="match status" value="1"/>
</dbReference>
<evidence type="ECO:0000256" key="11">
    <source>
        <dbReference type="ARBA" id="ARBA00023152"/>
    </source>
</evidence>
<evidence type="ECO:0000256" key="9">
    <source>
        <dbReference type="ARBA" id="ARBA00022840"/>
    </source>
</evidence>
<evidence type="ECO:0000256" key="6">
    <source>
        <dbReference type="ARBA" id="ARBA00022723"/>
    </source>
</evidence>
<dbReference type="SUPFAM" id="SSF52935">
    <property type="entry name" value="PK C-terminal domain-like"/>
    <property type="match status" value="1"/>
</dbReference>
<keyword evidence="5 14" id="KW-0808">Transferase</keyword>
<evidence type="ECO:0000256" key="4">
    <source>
        <dbReference type="ARBA" id="ARBA00012142"/>
    </source>
</evidence>
<dbReference type="Proteomes" id="UP000320393">
    <property type="component" value="Unassembled WGS sequence"/>
</dbReference>
<dbReference type="NCBIfam" id="TIGR01064">
    <property type="entry name" value="pyruv_kin"/>
    <property type="match status" value="1"/>
</dbReference>
<comment type="cofactor">
    <cofactor evidence="1">
        <name>K(+)</name>
        <dbReference type="ChEBI" id="CHEBI:29103"/>
    </cofactor>
</comment>
<accession>A0A537M9I7</accession>
<dbReference type="InterPro" id="IPR015793">
    <property type="entry name" value="Pyrv_Knase_brl"/>
</dbReference>
<comment type="catalytic activity">
    <reaction evidence="14">
        <text>pyruvate + ATP = phosphoenolpyruvate + ADP + H(+)</text>
        <dbReference type="Rhea" id="RHEA:18157"/>
        <dbReference type="ChEBI" id="CHEBI:15361"/>
        <dbReference type="ChEBI" id="CHEBI:15378"/>
        <dbReference type="ChEBI" id="CHEBI:30616"/>
        <dbReference type="ChEBI" id="CHEBI:58702"/>
        <dbReference type="ChEBI" id="CHEBI:456216"/>
        <dbReference type="EC" id="2.7.1.40"/>
    </reaction>
</comment>
<reference evidence="17 18" key="1">
    <citation type="journal article" date="2019" name="Nat. Microbiol.">
        <title>Mediterranean grassland soil C-N compound turnover is dependent on rainfall and depth, and is mediated by genomically divergent microorganisms.</title>
        <authorList>
            <person name="Diamond S."/>
            <person name="Andeer P.F."/>
            <person name="Li Z."/>
            <person name="Crits-Christoph A."/>
            <person name="Burstein D."/>
            <person name="Anantharaman K."/>
            <person name="Lane K.R."/>
            <person name="Thomas B.C."/>
            <person name="Pan C."/>
            <person name="Northen T.R."/>
            <person name="Banfield J.F."/>
        </authorList>
    </citation>
    <scope>NUCLEOTIDE SEQUENCE [LARGE SCALE GENOMIC DNA]</scope>
    <source>
        <strain evidence="17">NP_5</strain>
    </source>
</reference>
<dbReference type="InterPro" id="IPR015795">
    <property type="entry name" value="Pyrv_Knase_C"/>
</dbReference>
<dbReference type="EMBL" id="VBAM01000005">
    <property type="protein sequence ID" value="TMJ16950.1"/>
    <property type="molecule type" value="Genomic_DNA"/>
</dbReference>
<dbReference type="AlphaFoldDB" id="A0A537M9I7"/>
<comment type="similarity">
    <text evidence="3 14">Belongs to the pyruvate kinase family.</text>
</comment>
<dbReference type="UniPathway" id="UPA00109">
    <property type="reaction ID" value="UER00188"/>
</dbReference>
<dbReference type="InterPro" id="IPR015806">
    <property type="entry name" value="Pyrv_Knase_insert_dom_sf"/>
</dbReference>
<dbReference type="SUPFAM" id="SSF51621">
    <property type="entry name" value="Phosphoenolpyruvate/pyruvate domain"/>
    <property type="match status" value="1"/>
</dbReference>
<name>A0A537M9I7_9BACT</name>
<keyword evidence="12 17" id="KW-0670">Pyruvate</keyword>
<evidence type="ECO:0000256" key="7">
    <source>
        <dbReference type="ARBA" id="ARBA00022741"/>
    </source>
</evidence>
<evidence type="ECO:0000256" key="10">
    <source>
        <dbReference type="ARBA" id="ARBA00022842"/>
    </source>
</evidence>
<evidence type="ECO:0000256" key="8">
    <source>
        <dbReference type="ARBA" id="ARBA00022777"/>
    </source>
</evidence>
<evidence type="ECO:0000259" key="16">
    <source>
        <dbReference type="Pfam" id="PF02887"/>
    </source>
</evidence>
<dbReference type="GO" id="GO:0030955">
    <property type="term" value="F:potassium ion binding"/>
    <property type="evidence" value="ECO:0007669"/>
    <property type="project" value="UniProtKB-UniRule"/>
</dbReference>
<gene>
    <name evidence="17" type="primary">pyk</name>
    <name evidence="17" type="ORF">E6H02_00190</name>
</gene>
<keyword evidence="11 14" id="KW-0324">Glycolysis</keyword>
<dbReference type="GO" id="GO:0005524">
    <property type="term" value="F:ATP binding"/>
    <property type="evidence" value="ECO:0007669"/>
    <property type="project" value="UniProtKB-KW"/>
</dbReference>
<evidence type="ECO:0000313" key="17">
    <source>
        <dbReference type="EMBL" id="TMJ16950.1"/>
    </source>
</evidence>
<dbReference type="Gene3D" id="3.20.20.60">
    <property type="entry name" value="Phosphoenolpyruvate-binding domains"/>
    <property type="match status" value="1"/>
</dbReference>
<dbReference type="PANTHER" id="PTHR11817">
    <property type="entry name" value="PYRUVATE KINASE"/>
    <property type="match status" value="1"/>
</dbReference>
<evidence type="ECO:0000256" key="2">
    <source>
        <dbReference type="ARBA" id="ARBA00004997"/>
    </source>
</evidence>